<protein>
    <recommendedName>
        <fullName evidence="8">Abasic site processing protein</fullName>
        <ecNumber evidence="8">3.4.-.-</ecNumber>
    </recommendedName>
</protein>
<name>A0A1H7WPD5_9RHOB</name>
<dbReference type="Pfam" id="PF02586">
    <property type="entry name" value="SRAP"/>
    <property type="match status" value="1"/>
</dbReference>
<dbReference type="EC" id="3.4.-.-" evidence="8"/>
<keyword evidence="7" id="KW-0456">Lyase</keyword>
<evidence type="ECO:0000313" key="10">
    <source>
        <dbReference type="Proteomes" id="UP000182160"/>
    </source>
</evidence>
<dbReference type="AlphaFoldDB" id="A0A1H7WPD5"/>
<dbReference type="GO" id="GO:0106300">
    <property type="term" value="P:protein-DNA covalent cross-linking repair"/>
    <property type="evidence" value="ECO:0007669"/>
    <property type="project" value="InterPro"/>
</dbReference>
<accession>A0A1H7WPD5</accession>
<dbReference type="SUPFAM" id="SSF143081">
    <property type="entry name" value="BB1717-like"/>
    <property type="match status" value="1"/>
</dbReference>
<sequence length="208" mass="23496">MCGRFIDPNLRGTEFEFADLKITPFPRRFNIKPTQEVYVLLGQELTCARWGLIPSWHKGDLKDWRASTINARIEEAATKPSFRGAWRYGRCLILAGGYYEWTGSKSPKQPHFFASAGNEETLWFAGLLSVWNDLRTCAILTRAANDTVTPIHDRMPVILVSAERDDWLTGSDRTDLGASYQVKHHPVVRFGIQDEGEALIEPISGLSI</sequence>
<dbReference type="InterPro" id="IPR036590">
    <property type="entry name" value="SRAP-like"/>
</dbReference>
<keyword evidence="6" id="KW-0238">DNA-binding</keyword>
<keyword evidence="4 8" id="KW-0378">Hydrolase</keyword>
<comment type="similarity">
    <text evidence="1 8">Belongs to the SOS response-associated peptidase family.</text>
</comment>
<dbReference type="GO" id="GO:0003697">
    <property type="term" value="F:single-stranded DNA binding"/>
    <property type="evidence" value="ECO:0007669"/>
    <property type="project" value="InterPro"/>
</dbReference>
<proteinExistence type="inferred from homology"/>
<dbReference type="PANTHER" id="PTHR13604">
    <property type="entry name" value="DC12-RELATED"/>
    <property type="match status" value="1"/>
</dbReference>
<dbReference type="Proteomes" id="UP000182160">
    <property type="component" value="Unassembled WGS sequence"/>
</dbReference>
<evidence type="ECO:0000256" key="2">
    <source>
        <dbReference type="ARBA" id="ARBA00022670"/>
    </source>
</evidence>
<dbReference type="Gene3D" id="3.90.1680.10">
    <property type="entry name" value="SOS response associated peptidase-like"/>
    <property type="match status" value="1"/>
</dbReference>
<dbReference type="PANTHER" id="PTHR13604:SF0">
    <property type="entry name" value="ABASIC SITE PROCESSING PROTEIN HMCES"/>
    <property type="match status" value="1"/>
</dbReference>
<dbReference type="GO" id="GO:0016829">
    <property type="term" value="F:lyase activity"/>
    <property type="evidence" value="ECO:0007669"/>
    <property type="project" value="UniProtKB-KW"/>
</dbReference>
<dbReference type="GO" id="GO:0006508">
    <property type="term" value="P:proteolysis"/>
    <property type="evidence" value="ECO:0007669"/>
    <property type="project" value="UniProtKB-KW"/>
</dbReference>
<gene>
    <name evidence="9" type="ORF">SAMN04488077_10390</name>
</gene>
<dbReference type="EMBL" id="FOBO01000003">
    <property type="protein sequence ID" value="SEM23402.1"/>
    <property type="molecule type" value="Genomic_DNA"/>
</dbReference>
<evidence type="ECO:0000256" key="5">
    <source>
        <dbReference type="ARBA" id="ARBA00023124"/>
    </source>
</evidence>
<dbReference type="RefSeq" id="WP_074785202.1">
    <property type="nucleotide sequence ID" value="NZ_FOBO01000003.1"/>
</dbReference>
<evidence type="ECO:0000256" key="8">
    <source>
        <dbReference type="RuleBase" id="RU364100"/>
    </source>
</evidence>
<evidence type="ECO:0000256" key="1">
    <source>
        <dbReference type="ARBA" id="ARBA00008136"/>
    </source>
</evidence>
<keyword evidence="2 8" id="KW-0645">Protease</keyword>
<evidence type="ECO:0000256" key="4">
    <source>
        <dbReference type="ARBA" id="ARBA00022801"/>
    </source>
</evidence>
<evidence type="ECO:0000256" key="3">
    <source>
        <dbReference type="ARBA" id="ARBA00022763"/>
    </source>
</evidence>
<reference evidence="9 10" key="1">
    <citation type="submission" date="2016-10" db="EMBL/GenBank/DDBJ databases">
        <authorList>
            <person name="de Groot N.N."/>
        </authorList>
    </citation>
    <scope>NUCLEOTIDE SEQUENCE [LARGE SCALE GENOMIC DNA]</scope>
    <source>
        <strain evidence="9 10">DSM 11457</strain>
    </source>
</reference>
<evidence type="ECO:0000256" key="7">
    <source>
        <dbReference type="ARBA" id="ARBA00023239"/>
    </source>
</evidence>
<dbReference type="GO" id="GO:0008233">
    <property type="term" value="F:peptidase activity"/>
    <property type="evidence" value="ECO:0007669"/>
    <property type="project" value="UniProtKB-KW"/>
</dbReference>
<keyword evidence="5" id="KW-0190">Covalent protein-DNA linkage</keyword>
<evidence type="ECO:0000256" key="6">
    <source>
        <dbReference type="ARBA" id="ARBA00023125"/>
    </source>
</evidence>
<keyword evidence="3" id="KW-0227">DNA damage</keyword>
<dbReference type="InterPro" id="IPR003738">
    <property type="entry name" value="SRAP"/>
</dbReference>
<organism evidence="9 10">
    <name type="scientific">Roseovarius tolerans</name>
    <dbReference type="NCBI Taxonomy" id="74031"/>
    <lineage>
        <taxon>Bacteria</taxon>
        <taxon>Pseudomonadati</taxon>
        <taxon>Pseudomonadota</taxon>
        <taxon>Alphaproteobacteria</taxon>
        <taxon>Rhodobacterales</taxon>
        <taxon>Roseobacteraceae</taxon>
        <taxon>Roseovarius</taxon>
    </lineage>
</organism>
<evidence type="ECO:0000313" key="9">
    <source>
        <dbReference type="EMBL" id="SEM23402.1"/>
    </source>
</evidence>